<protein>
    <submittedName>
        <fullName evidence="2">Uncharacterized protein</fullName>
    </submittedName>
</protein>
<dbReference type="Proteomes" id="UP000032160">
    <property type="component" value="Chromosome I"/>
</dbReference>
<dbReference type="EMBL" id="HG966617">
    <property type="protein sequence ID" value="CDO58575.1"/>
    <property type="molecule type" value="Genomic_DNA"/>
</dbReference>
<proteinExistence type="predicted"/>
<reference evidence="2 3" key="1">
    <citation type="journal article" date="2014" name="Front. Genet.">
        <title>Genome and metabolic network of "Candidatus Phaeomarinobacter ectocarpi" Ec32, a new candidate genus of Alphaproteobacteria frequently associated with brown algae.</title>
        <authorList>
            <person name="Dittami S.M."/>
            <person name="Barbeyron T."/>
            <person name="Boyen C."/>
            <person name="Cambefort J."/>
            <person name="Collet G."/>
            <person name="Delage L."/>
            <person name="Gobet A."/>
            <person name="Groisillier A."/>
            <person name="Leblanc C."/>
            <person name="Michel G."/>
            <person name="Scornet D."/>
            <person name="Siegel A."/>
            <person name="Tapia J.E."/>
            <person name="Tonon T."/>
        </authorList>
    </citation>
    <scope>NUCLEOTIDE SEQUENCE [LARGE SCALE GENOMIC DNA]</scope>
    <source>
        <strain evidence="2 3">Ec32</strain>
    </source>
</reference>
<evidence type="ECO:0000313" key="3">
    <source>
        <dbReference type="Proteomes" id="UP000032160"/>
    </source>
</evidence>
<dbReference type="STRING" id="1458461.BN1012_Phect361"/>
<sequence length="57" mass="5676">MSSGWFSVWLVGFAVGFGDAGGAVGSLSCCFGGVAAFLVSPKSLTVGRNPAVCGSRF</sequence>
<feature type="transmembrane region" description="Helical" evidence="1">
    <location>
        <begin position="6"/>
        <end position="39"/>
    </location>
</feature>
<keyword evidence="1" id="KW-0472">Membrane</keyword>
<dbReference type="AlphaFoldDB" id="X5MKH2"/>
<accession>X5MKH2</accession>
<dbReference type="HOGENOM" id="CLU_2988111_0_0_5"/>
<evidence type="ECO:0000256" key="1">
    <source>
        <dbReference type="SAM" id="Phobius"/>
    </source>
</evidence>
<dbReference type="KEGG" id="pect:BN1012_Phect361"/>
<keyword evidence="1" id="KW-0812">Transmembrane</keyword>
<organism evidence="2 3">
    <name type="scientific">Candidatus Phaeomarinibacter ectocarpi</name>
    <dbReference type="NCBI Taxonomy" id="1458461"/>
    <lineage>
        <taxon>Bacteria</taxon>
        <taxon>Pseudomonadati</taxon>
        <taxon>Pseudomonadota</taxon>
        <taxon>Alphaproteobacteria</taxon>
        <taxon>Hyphomicrobiales</taxon>
        <taxon>Parvibaculaceae</taxon>
        <taxon>Candidatus Phaeomarinibacter</taxon>
    </lineage>
</organism>
<keyword evidence="1" id="KW-1133">Transmembrane helix</keyword>
<keyword evidence="3" id="KW-1185">Reference proteome</keyword>
<gene>
    <name evidence="2" type="ORF">BN1012_Phect361</name>
</gene>
<evidence type="ECO:0000313" key="2">
    <source>
        <dbReference type="EMBL" id="CDO58575.1"/>
    </source>
</evidence>
<name>X5MKH2_9HYPH</name>